<dbReference type="FunCoup" id="G0VE72">
    <property type="interactions" value="28"/>
</dbReference>
<dbReference type="OMA" id="DAVEWCF"/>
<evidence type="ECO:0000256" key="3">
    <source>
        <dbReference type="ARBA" id="ARBA00022801"/>
    </source>
</evidence>
<proteinExistence type="inferred from homology"/>
<dbReference type="GO" id="GO:0004771">
    <property type="term" value="F:sterol ester esterase activity"/>
    <property type="evidence" value="ECO:0007669"/>
    <property type="project" value="UniProtKB-EC"/>
</dbReference>
<dbReference type="AlphaFoldDB" id="G0VE72"/>
<evidence type="ECO:0000256" key="2">
    <source>
        <dbReference type="ARBA" id="ARBA00008645"/>
    </source>
</evidence>
<feature type="compositionally biased region" description="Polar residues" evidence="9">
    <location>
        <begin position="71"/>
        <end position="82"/>
    </location>
</feature>
<evidence type="ECO:0000256" key="9">
    <source>
        <dbReference type="SAM" id="MobiDB-lite"/>
    </source>
</evidence>
<evidence type="ECO:0000313" key="13">
    <source>
        <dbReference type="Proteomes" id="UP000001640"/>
    </source>
</evidence>
<gene>
    <name evidence="12" type="primary">NCAS0D02820</name>
    <name evidence="12" type="ordered locus">NCAS_0D02820</name>
</gene>
<dbReference type="STRING" id="1064592.G0VE72"/>
<dbReference type="OrthoDB" id="6130531at2759"/>
<reference key="2">
    <citation type="submission" date="2011-08" db="EMBL/GenBank/DDBJ databases">
        <title>Genome sequence of Naumovozyma castellii.</title>
        <authorList>
            <person name="Gordon J.L."/>
            <person name="Armisen D."/>
            <person name="Proux-Wera E."/>
            <person name="OhEigeartaigh S.S."/>
            <person name="Byrne K.P."/>
            <person name="Wolfe K.H."/>
        </authorList>
    </citation>
    <scope>NUCLEOTIDE SEQUENCE</scope>
    <source>
        <strain>Type strain:CBS 4309</strain>
    </source>
</reference>
<keyword evidence="6 10" id="KW-0472">Membrane</keyword>
<dbReference type="Pfam" id="PF04083">
    <property type="entry name" value="Abhydro_lipase"/>
    <property type="match status" value="1"/>
</dbReference>
<reference evidence="12 13" key="1">
    <citation type="journal article" date="2011" name="Proc. Natl. Acad. Sci. U.S.A.">
        <title>Evolutionary erosion of yeast sex chromosomes by mating-type switching accidents.</title>
        <authorList>
            <person name="Gordon J.L."/>
            <person name="Armisen D."/>
            <person name="Proux-Wera E."/>
            <person name="Oheigeartaigh S.S."/>
            <person name="Byrne K.P."/>
            <person name="Wolfe K.H."/>
        </authorList>
    </citation>
    <scope>NUCLEOTIDE SEQUENCE [LARGE SCALE GENOMIC DNA]</scope>
    <source>
        <strain evidence="13">ATCC 76901 / BCRC 22586 / CBS 4309 / NBRC 1992 / NRRL Y-12630</strain>
    </source>
</reference>
<dbReference type="GO" id="GO:0016042">
    <property type="term" value="P:lipid catabolic process"/>
    <property type="evidence" value="ECO:0007669"/>
    <property type="project" value="UniProtKB-KW"/>
</dbReference>
<comment type="subcellular location">
    <subcellularLocation>
        <location evidence="1">Membrane</location>
    </subcellularLocation>
</comment>
<keyword evidence="3" id="KW-0378">Hydrolase</keyword>
<dbReference type="EMBL" id="HE576755">
    <property type="protein sequence ID" value="CCC69863.1"/>
    <property type="molecule type" value="Genomic_DNA"/>
</dbReference>
<evidence type="ECO:0000256" key="4">
    <source>
        <dbReference type="ARBA" id="ARBA00022963"/>
    </source>
</evidence>
<dbReference type="InterPro" id="IPR029058">
    <property type="entry name" value="AB_hydrolase_fold"/>
</dbReference>
<keyword evidence="5" id="KW-0443">Lipid metabolism</keyword>
<dbReference type="GO" id="GO:0000032">
    <property type="term" value="P:cell wall mannoprotein biosynthetic process"/>
    <property type="evidence" value="ECO:0007669"/>
    <property type="project" value="EnsemblFungi"/>
</dbReference>
<dbReference type="GeneID" id="96903469"/>
<dbReference type="RefSeq" id="XP_003676224.1">
    <property type="nucleotide sequence ID" value="XM_003676176.1"/>
</dbReference>
<protein>
    <recommendedName>
        <fullName evidence="7">sterol esterase</fullName>
        <ecNumber evidence="7">3.1.1.13</ecNumber>
    </recommendedName>
</protein>
<comment type="similarity">
    <text evidence="2">Belongs to the AB hydrolase superfamily.</text>
</comment>
<dbReference type="Gene3D" id="3.40.50.1820">
    <property type="entry name" value="alpha/beta hydrolase"/>
    <property type="match status" value="1"/>
</dbReference>
<dbReference type="KEGG" id="ncs:NCAS_0D02820"/>
<evidence type="ECO:0000313" key="12">
    <source>
        <dbReference type="EMBL" id="CCC69863.1"/>
    </source>
</evidence>
<dbReference type="Proteomes" id="UP000001640">
    <property type="component" value="Chromosome 4"/>
</dbReference>
<keyword evidence="4" id="KW-0442">Lipid degradation</keyword>
<dbReference type="HOGENOM" id="CLU_024238_3_1_1"/>
<evidence type="ECO:0000256" key="10">
    <source>
        <dbReference type="SAM" id="Phobius"/>
    </source>
</evidence>
<feature type="transmembrane region" description="Helical" evidence="10">
    <location>
        <begin position="6"/>
        <end position="30"/>
    </location>
</feature>
<name>G0VE72_NAUCA</name>
<dbReference type="EC" id="3.1.1.13" evidence="7"/>
<dbReference type="InterPro" id="IPR006693">
    <property type="entry name" value="AB_hydrolase_lipase"/>
</dbReference>
<comment type="catalytic activity">
    <reaction evidence="8">
        <text>a sterol ester + H2O = a sterol + a fatty acid + H(+)</text>
        <dbReference type="Rhea" id="RHEA:10100"/>
        <dbReference type="ChEBI" id="CHEBI:15377"/>
        <dbReference type="ChEBI" id="CHEBI:15378"/>
        <dbReference type="ChEBI" id="CHEBI:15889"/>
        <dbReference type="ChEBI" id="CHEBI:28868"/>
        <dbReference type="ChEBI" id="CHEBI:35915"/>
        <dbReference type="EC" id="3.1.1.13"/>
    </reaction>
</comment>
<evidence type="ECO:0000256" key="1">
    <source>
        <dbReference type="ARBA" id="ARBA00004370"/>
    </source>
</evidence>
<keyword evidence="13" id="KW-1185">Reference proteome</keyword>
<organism evidence="12 13">
    <name type="scientific">Naumovozyma castellii</name>
    <name type="common">Yeast</name>
    <name type="synonym">Saccharomyces castellii</name>
    <dbReference type="NCBI Taxonomy" id="27288"/>
    <lineage>
        <taxon>Eukaryota</taxon>
        <taxon>Fungi</taxon>
        <taxon>Dikarya</taxon>
        <taxon>Ascomycota</taxon>
        <taxon>Saccharomycotina</taxon>
        <taxon>Saccharomycetes</taxon>
        <taxon>Saccharomycetales</taxon>
        <taxon>Saccharomycetaceae</taxon>
        <taxon>Naumovozyma</taxon>
    </lineage>
</organism>
<evidence type="ECO:0000256" key="7">
    <source>
        <dbReference type="ARBA" id="ARBA00039150"/>
    </source>
</evidence>
<dbReference type="eggNOG" id="KOG2624">
    <property type="taxonomic scope" value="Eukaryota"/>
</dbReference>
<evidence type="ECO:0000256" key="5">
    <source>
        <dbReference type="ARBA" id="ARBA00023098"/>
    </source>
</evidence>
<keyword evidence="10" id="KW-0812">Transmembrane</keyword>
<dbReference type="FunFam" id="3.40.50.1820:FF:000108">
    <property type="entry name" value="Lipid particle protein"/>
    <property type="match status" value="1"/>
</dbReference>
<dbReference type="PANTHER" id="PTHR11005">
    <property type="entry name" value="LYSOSOMAL ACID LIPASE-RELATED"/>
    <property type="match status" value="1"/>
</dbReference>
<evidence type="ECO:0000259" key="11">
    <source>
        <dbReference type="Pfam" id="PF04083"/>
    </source>
</evidence>
<feature type="domain" description="Partial AB-hydrolase lipase" evidence="11">
    <location>
        <begin position="143"/>
        <end position="202"/>
    </location>
</feature>
<keyword evidence="10" id="KW-1133">Transmembrane helix</keyword>
<sequence>MGHILDVFHGIISAIILNCFLGVLFVLSLWHNYVTVHVKKLFDPRDTRSSHTNIKPPNNKRYPTRRYQKGRNPSFSSISSETPLDLEDDEENHIEYDHTITTAASNPHTSSHPITSQVKYSQQENPFADILTNEDRKLVPDLKYYYRQYGIDIEEFEVETDDGFIIDLWHLKSLKTEGKNKKDTYPILMLHGLLQSSGAFASCGRKSLAYFLHDSGYDVWLGNNRCGLKAKWNMEKLGNDKKKKWDWDLNEMVKYDLKALVEYTLAQTKFEKLTLVSHSQGTTQGFMGLVNGDNLYDDRFKLIDKLENYVALAPAVYPGPLLDEKAFVKFMALGIDNPWVFGTKSFIPMMMAMRSLMVGSKLFSFFSYIMFNYMFDWNDVLWDRILRDRNFLFSPVHISVKLMQWWLSSDPTKTSFKHNSEKIFPDNEIWFPVDGQTPGADVSFQAPGKQRTKDKIPNILMFIPRQDRLVDGERLINHFIHHESHDIFNIWYIDEYSHLDVLWAHDVIERIGEPMIKHLREPTEKGNGFES</sequence>
<dbReference type="GO" id="GO:0005886">
    <property type="term" value="C:plasma membrane"/>
    <property type="evidence" value="ECO:0007669"/>
    <property type="project" value="EnsemblFungi"/>
</dbReference>
<dbReference type="InParanoid" id="G0VE72"/>
<feature type="region of interest" description="Disordered" evidence="9">
    <location>
        <begin position="45"/>
        <end position="83"/>
    </location>
</feature>
<dbReference type="GO" id="GO:0016125">
    <property type="term" value="P:sterol metabolic process"/>
    <property type="evidence" value="ECO:0007669"/>
    <property type="project" value="EnsemblFungi"/>
</dbReference>
<accession>G0VE72</accession>
<evidence type="ECO:0000256" key="8">
    <source>
        <dbReference type="ARBA" id="ARBA00051395"/>
    </source>
</evidence>
<dbReference type="SUPFAM" id="SSF53474">
    <property type="entry name" value="alpha/beta-Hydrolases"/>
    <property type="match status" value="1"/>
</dbReference>
<evidence type="ECO:0000256" key="6">
    <source>
        <dbReference type="ARBA" id="ARBA00023136"/>
    </source>
</evidence>